<dbReference type="AlphaFoldDB" id="A0A0R3KJA9"/>
<evidence type="ECO:0000313" key="4">
    <source>
        <dbReference type="Proteomes" id="UP000051913"/>
    </source>
</evidence>
<gene>
    <name evidence="3" type="ORF">CP49_31870</name>
</gene>
<proteinExistence type="predicted"/>
<dbReference type="InterPro" id="IPR049449">
    <property type="entry name" value="TesB_ACOT8-like_N"/>
</dbReference>
<reference evidence="3 4" key="1">
    <citation type="submission" date="2014-03" db="EMBL/GenBank/DDBJ databases">
        <title>Bradyrhizobium valentinum sp. nov., isolated from effective nodules of Lupinus mariae-josephae, a lupine endemic of basic-lime soils in Eastern Spain.</title>
        <authorList>
            <person name="Duran D."/>
            <person name="Rey L."/>
            <person name="Navarro A."/>
            <person name="Busquets A."/>
            <person name="Imperial J."/>
            <person name="Ruiz-Argueso T."/>
        </authorList>
    </citation>
    <scope>NUCLEOTIDE SEQUENCE [LARGE SCALE GENOMIC DNA]</scope>
    <source>
        <strain evidence="3 4">LmjM3</strain>
    </source>
</reference>
<dbReference type="EMBL" id="LLXX01000198">
    <property type="protein sequence ID" value="KRQ95817.1"/>
    <property type="molecule type" value="Genomic_DNA"/>
</dbReference>
<keyword evidence="4" id="KW-1185">Reference proteome</keyword>
<dbReference type="RefSeq" id="WP_057854720.1">
    <property type="nucleotide sequence ID" value="NZ_LLXX01000198.1"/>
</dbReference>
<feature type="domain" description="Acyl-CoA thioesterase-like C-terminal" evidence="2">
    <location>
        <begin position="131"/>
        <end position="254"/>
    </location>
</feature>
<feature type="domain" description="Acyl-CoA thioesterase-like N-terminal HotDog" evidence="1">
    <location>
        <begin position="19"/>
        <end position="99"/>
    </location>
</feature>
<dbReference type="Proteomes" id="UP000051913">
    <property type="component" value="Unassembled WGS sequence"/>
</dbReference>
<dbReference type="InterPro" id="IPR049450">
    <property type="entry name" value="ACOT8-like_C"/>
</dbReference>
<dbReference type="OrthoDB" id="1413770at2"/>
<dbReference type="STRING" id="1518501.CQ10_12000"/>
<dbReference type="InterPro" id="IPR042171">
    <property type="entry name" value="Acyl-CoA_hotdog"/>
</dbReference>
<evidence type="ECO:0000313" key="3">
    <source>
        <dbReference type="EMBL" id="KRQ95817.1"/>
    </source>
</evidence>
<sequence>MEAIFRVDGNDVVTSRFAAGPWDPSMQHGSPPAALVVWAAERIPTPVAMRVARATVDLMRPVPVAPLTIESEVLREGRKIQLCAVRLLASGVVVVGATVLKIKVQAHELPPETGILPVELPGPDQSRVEPADFSSSPFVSGMSLRAARGRFGSPGPGAIWYRVDRPIVWGSPVSQAMRAMAAADFCNGTSAVLDFRAWTFLNADLTVNFSREPIGEWILLDAESWIGPDGAGLAMARLADERGYFGRAIQSLVIEKR</sequence>
<protein>
    <submittedName>
        <fullName evidence="3">Acyl-CoA thioesterase</fullName>
    </submittedName>
</protein>
<name>A0A0R3KJA9_9BRAD</name>
<dbReference type="SUPFAM" id="SSF54637">
    <property type="entry name" value="Thioesterase/thiol ester dehydrase-isomerase"/>
    <property type="match status" value="2"/>
</dbReference>
<evidence type="ECO:0000259" key="1">
    <source>
        <dbReference type="Pfam" id="PF13622"/>
    </source>
</evidence>
<accession>A0A0R3KJA9</accession>
<evidence type="ECO:0000259" key="2">
    <source>
        <dbReference type="Pfam" id="PF20789"/>
    </source>
</evidence>
<dbReference type="Pfam" id="PF13622">
    <property type="entry name" value="4HBT_3"/>
    <property type="match status" value="1"/>
</dbReference>
<dbReference type="InterPro" id="IPR029069">
    <property type="entry name" value="HotDog_dom_sf"/>
</dbReference>
<organism evidence="3 4">
    <name type="scientific">Bradyrhizobium valentinum</name>
    <dbReference type="NCBI Taxonomy" id="1518501"/>
    <lineage>
        <taxon>Bacteria</taxon>
        <taxon>Pseudomonadati</taxon>
        <taxon>Pseudomonadota</taxon>
        <taxon>Alphaproteobacteria</taxon>
        <taxon>Hyphomicrobiales</taxon>
        <taxon>Nitrobacteraceae</taxon>
        <taxon>Bradyrhizobium</taxon>
    </lineage>
</organism>
<dbReference type="Gene3D" id="2.40.160.210">
    <property type="entry name" value="Acyl-CoA thioesterase, double hotdog domain"/>
    <property type="match status" value="1"/>
</dbReference>
<comment type="caution">
    <text evidence="3">The sequence shown here is derived from an EMBL/GenBank/DDBJ whole genome shotgun (WGS) entry which is preliminary data.</text>
</comment>
<dbReference type="Pfam" id="PF20789">
    <property type="entry name" value="4HBT_3C"/>
    <property type="match status" value="1"/>
</dbReference>